<dbReference type="AlphaFoldDB" id="A0A2P1BT35"/>
<accession>A0A2P1BT35</accession>
<organism evidence="3">
    <name type="scientific">Streptomyces koyangensis</name>
    <dbReference type="NCBI Taxonomy" id="188770"/>
    <lineage>
        <taxon>Bacteria</taxon>
        <taxon>Bacillati</taxon>
        <taxon>Actinomycetota</taxon>
        <taxon>Actinomycetes</taxon>
        <taxon>Kitasatosporales</taxon>
        <taxon>Streptomycetaceae</taxon>
        <taxon>Streptomyces</taxon>
        <taxon>Streptomyces aurantiacus group</taxon>
    </lineage>
</organism>
<dbReference type="RefSeq" id="WP_203215846.1">
    <property type="nucleotide sequence ID" value="NZ_CP049945.1"/>
</dbReference>
<dbReference type="Gene3D" id="3.20.20.30">
    <property type="entry name" value="Luciferase-like domain"/>
    <property type="match status" value="1"/>
</dbReference>
<gene>
    <name evidence="4" type="ORF">G9U55_24735</name>
</gene>
<protein>
    <submittedName>
        <fullName evidence="3">AbmE1</fullName>
    </submittedName>
    <submittedName>
        <fullName evidence="4">LLM class flavin-dependent oxidoreductase</fullName>
    </submittedName>
</protein>
<name>A0A2P1BT35_9ACTN</name>
<dbReference type="NCBIfam" id="TIGR03558">
    <property type="entry name" value="oxido_grp_1"/>
    <property type="match status" value="1"/>
</dbReference>
<evidence type="ECO:0000256" key="1">
    <source>
        <dbReference type="ARBA" id="ARBA00007789"/>
    </source>
</evidence>
<dbReference type="GO" id="GO:0005829">
    <property type="term" value="C:cytosol"/>
    <property type="evidence" value="ECO:0007669"/>
    <property type="project" value="TreeGrafter"/>
</dbReference>
<dbReference type="Proteomes" id="UP000596311">
    <property type="component" value="Chromosome"/>
</dbReference>
<dbReference type="InterPro" id="IPR011251">
    <property type="entry name" value="Luciferase-like_dom"/>
</dbReference>
<proteinExistence type="predicted"/>
<dbReference type="InterPro" id="IPR036661">
    <property type="entry name" value="Luciferase-like_sf"/>
</dbReference>
<sequence length="353" mass="37535">MADFPRLRLSVLDTVPVWRGSTAADSLRNTVDLATHVERLGYARYWVAEHHNTPSLATSAPAVLAGQIAAATRTIRVGSGAVLLPNHAPLVVAEQFGVLEALHPGRIDLGIGRASGADPAAAERLRGHGPAGDDFPERLAELEGYFGPGRERAAVRAVPAPEGRPPVWLVGSSPQSAAFAGSRGLPYVYAHQIRPGLGRRSLAAYREAFRPSPHLEHPYAAIAASAVVAEDDARAEYLARAFVLGQIVMRTSDWFTLLPTAQEAARHAFSRAEEAFVRERIDSQLVGGPGQVRERLAALVEETGADEVMALSLIDDHAARVRSYELLRAALEELRAAGAGGAEGAVLPSGSLK</sequence>
<evidence type="ECO:0000259" key="2">
    <source>
        <dbReference type="Pfam" id="PF00296"/>
    </source>
</evidence>
<dbReference type="Pfam" id="PF00296">
    <property type="entry name" value="Bac_luciferase"/>
    <property type="match status" value="1"/>
</dbReference>
<dbReference type="EMBL" id="MG243704">
    <property type="protein sequence ID" value="AVI57424.1"/>
    <property type="molecule type" value="Genomic_DNA"/>
</dbReference>
<dbReference type="PANTHER" id="PTHR30137">
    <property type="entry name" value="LUCIFERASE-LIKE MONOOXYGENASE"/>
    <property type="match status" value="1"/>
</dbReference>
<evidence type="ECO:0000313" key="4">
    <source>
        <dbReference type="EMBL" id="QRF05048.1"/>
    </source>
</evidence>
<feature type="domain" description="Luciferase-like" evidence="2">
    <location>
        <begin position="18"/>
        <end position="306"/>
    </location>
</feature>
<keyword evidence="5" id="KW-1185">Reference proteome</keyword>
<dbReference type="PANTHER" id="PTHR30137:SF6">
    <property type="entry name" value="LUCIFERASE-LIKE MONOOXYGENASE"/>
    <property type="match status" value="1"/>
</dbReference>
<dbReference type="SUPFAM" id="SSF51679">
    <property type="entry name" value="Bacterial luciferase-like"/>
    <property type="match status" value="1"/>
</dbReference>
<reference evidence="4 5" key="2">
    <citation type="submission" date="2020-03" db="EMBL/GenBank/DDBJ databases">
        <title>Genome mining and metabolic profiling illuminate the polycyclic tetramate macrolactams from Streptomyces koyangensis SCSIO 5802.</title>
        <authorList>
            <person name="Ding W."/>
        </authorList>
    </citation>
    <scope>NUCLEOTIDE SEQUENCE [LARGE SCALE GENOMIC DNA]</scope>
    <source>
        <strain evidence="4 5">SCSIO 5802</strain>
    </source>
</reference>
<dbReference type="FunFam" id="3.20.20.30:FF:000002">
    <property type="entry name" value="LLM class flavin-dependent oxidoreductase"/>
    <property type="match status" value="1"/>
</dbReference>
<evidence type="ECO:0000313" key="3">
    <source>
        <dbReference type="EMBL" id="AVI57424.1"/>
    </source>
</evidence>
<dbReference type="InterPro" id="IPR019949">
    <property type="entry name" value="CmoO-like"/>
</dbReference>
<dbReference type="InterPro" id="IPR050766">
    <property type="entry name" value="Bact_Lucif_Oxidored"/>
</dbReference>
<reference evidence="3" key="1">
    <citation type="journal article" date="2018" name="Microb. Cell Fact.">
        <title>Characterization and heterologous expression of the neoabyssomicin/abyssomicin biosynthetic gene cluster from Streptomyces koyangensis SCSIO 5802.</title>
        <authorList>
            <person name="Tu J."/>
            <person name="Li S."/>
            <person name="Chen J."/>
            <person name="Song Y."/>
            <person name="Fu S."/>
            <person name="Ju J."/>
            <person name="Li Q."/>
        </authorList>
    </citation>
    <scope>NUCLEOTIDE SEQUENCE</scope>
    <source>
        <strain evidence="3">SCSIO 5802</strain>
    </source>
</reference>
<dbReference type="GO" id="GO:0016705">
    <property type="term" value="F:oxidoreductase activity, acting on paired donors, with incorporation or reduction of molecular oxygen"/>
    <property type="evidence" value="ECO:0007669"/>
    <property type="project" value="InterPro"/>
</dbReference>
<dbReference type="CDD" id="cd00347">
    <property type="entry name" value="Flavin_utilizing_monoxygenases"/>
    <property type="match status" value="1"/>
</dbReference>
<evidence type="ECO:0000313" key="5">
    <source>
        <dbReference type="Proteomes" id="UP000596311"/>
    </source>
</evidence>
<comment type="similarity">
    <text evidence="1">To bacterial alkanal monooxygenase alpha and beta chains.</text>
</comment>
<dbReference type="EMBL" id="CP049945">
    <property type="protein sequence ID" value="QRF05048.1"/>
    <property type="molecule type" value="Genomic_DNA"/>
</dbReference>